<dbReference type="SUPFAM" id="SSF53335">
    <property type="entry name" value="S-adenosyl-L-methionine-dependent methyltransferases"/>
    <property type="match status" value="1"/>
</dbReference>
<dbReference type="PRINTS" id="PR00996">
    <property type="entry name" value="CHERMTFRASE"/>
</dbReference>
<dbReference type="Proteomes" id="UP000641646">
    <property type="component" value="Unassembled WGS sequence"/>
</dbReference>
<organism evidence="2 3">
    <name type="scientific">Aerosakkonema funiforme FACHB-1375</name>
    <dbReference type="NCBI Taxonomy" id="2949571"/>
    <lineage>
        <taxon>Bacteria</taxon>
        <taxon>Bacillati</taxon>
        <taxon>Cyanobacteriota</taxon>
        <taxon>Cyanophyceae</taxon>
        <taxon>Oscillatoriophycideae</taxon>
        <taxon>Aerosakkonematales</taxon>
        <taxon>Aerosakkonemataceae</taxon>
        <taxon>Aerosakkonema</taxon>
    </lineage>
</organism>
<reference evidence="2" key="2">
    <citation type="submission" date="2020-08" db="EMBL/GenBank/DDBJ databases">
        <authorList>
            <person name="Chen M."/>
            <person name="Teng W."/>
            <person name="Zhao L."/>
            <person name="Hu C."/>
            <person name="Zhou Y."/>
            <person name="Han B."/>
            <person name="Song L."/>
            <person name="Shu W."/>
        </authorList>
    </citation>
    <scope>NUCLEOTIDE SEQUENCE</scope>
    <source>
        <strain evidence="2">FACHB-1375</strain>
    </source>
</reference>
<dbReference type="EMBL" id="JACJPW010000104">
    <property type="protein sequence ID" value="MBD2185043.1"/>
    <property type="molecule type" value="Genomic_DNA"/>
</dbReference>
<dbReference type="PROSITE" id="PS50123">
    <property type="entry name" value="CHER"/>
    <property type="match status" value="1"/>
</dbReference>
<dbReference type="SMART" id="SM00138">
    <property type="entry name" value="MeTrc"/>
    <property type="match status" value="1"/>
</dbReference>
<keyword evidence="3" id="KW-1185">Reference proteome</keyword>
<dbReference type="Pfam" id="PF01739">
    <property type="entry name" value="CheR"/>
    <property type="match status" value="1"/>
</dbReference>
<dbReference type="Gene3D" id="3.40.50.150">
    <property type="entry name" value="Vaccinia Virus protein VP39"/>
    <property type="match status" value="1"/>
</dbReference>
<evidence type="ECO:0000259" key="1">
    <source>
        <dbReference type="PROSITE" id="PS50123"/>
    </source>
</evidence>
<comment type="caution">
    <text evidence="2">The sequence shown here is derived from an EMBL/GenBank/DDBJ whole genome shotgun (WGS) entry which is preliminary data.</text>
</comment>
<dbReference type="PANTHER" id="PTHR24422:SF21">
    <property type="entry name" value="CHEMOTAXIS PROTEIN METHYLTRANSFERASE 1"/>
    <property type="match status" value="1"/>
</dbReference>
<sequence>MSINFYDFNYLRELVRGYSSVVISSDKAYLADLRLAPLVTKMKLNSLGELMNKLQSQPFNHLHIQVIEAMLLTETSFFRDVYPFDAIAKTILPELIRKKQTQQTLNIWCAACSSGQEPYSIAMLLWEQFPELATWKIRLLATDLSHEMIARARAASYHQMEIMRGLPKTLLMKYFQNSGKIWQLKDNIREMVEFRQMNLVTDSLEKTIFDIIFLRNVLIYFDWQTKKAVLDKVREVLSPNGYLFLGSGETPLNTYEDFPPVSGAILIDPTKIRPGTNFFKSSYPGFEHFQIDKAICYKPHSKSY</sequence>
<protein>
    <submittedName>
        <fullName evidence="2">Protein-glutamate O-methyltransferase CheR</fullName>
    </submittedName>
</protein>
<gene>
    <name evidence="2" type="ORF">H6G03_28895</name>
</gene>
<dbReference type="SUPFAM" id="SSF47757">
    <property type="entry name" value="Chemotaxis receptor methyltransferase CheR, N-terminal domain"/>
    <property type="match status" value="1"/>
</dbReference>
<proteinExistence type="predicted"/>
<reference evidence="2" key="1">
    <citation type="journal article" date="2015" name="ISME J.">
        <title>Draft Genome Sequence of Streptomyces incarnatus NRRL8089, which Produces the Nucleoside Antibiotic Sinefungin.</title>
        <authorList>
            <person name="Oshima K."/>
            <person name="Hattori M."/>
            <person name="Shimizu H."/>
            <person name="Fukuda K."/>
            <person name="Nemoto M."/>
            <person name="Inagaki K."/>
            <person name="Tamura T."/>
        </authorList>
    </citation>
    <scope>NUCLEOTIDE SEQUENCE</scope>
    <source>
        <strain evidence="2">FACHB-1375</strain>
    </source>
</reference>
<dbReference type="AlphaFoldDB" id="A0A926VKQ4"/>
<dbReference type="InterPro" id="IPR000780">
    <property type="entry name" value="CheR_MeTrfase"/>
</dbReference>
<dbReference type="PANTHER" id="PTHR24422">
    <property type="entry name" value="CHEMOTAXIS PROTEIN METHYLTRANSFERASE"/>
    <property type="match status" value="1"/>
</dbReference>
<feature type="domain" description="CheR-type methyltransferase" evidence="1">
    <location>
        <begin position="1"/>
        <end position="250"/>
    </location>
</feature>
<evidence type="ECO:0000313" key="3">
    <source>
        <dbReference type="Proteomes" id="UP000641646"/>
    </source>
</evidence>
<dbReference type="GO" id="GO:0008757">
    <property type="term" value="F:S-adenosylmethionine-dependent methyltransferase activity"/>
    <property type="evidence" value="ECO:0007669"/>
    <property type="project" value="InterPro"/>
</dbReference>
<dbReference type="InterPro" id="IPR050903">
    <property type="entry name" value="Bact_Chemotaxis_MeTrfase"/>
</dbReference>
<name>A0A926VKQ4_9CYAN</name>
<dbReference type="CDD" id="cd02440">
    <property type="entry name" value="AdoMet_MTases"/>
    <property type="match status" value="1"/>
</dbReference>
<evidence type="ECO:0000313" key="2">
    <source>
        <dbReference type="EMBL" id="MBD2185043.1"/>
    </source>
</evidence>
<dbReference type="InterPro" id="IPR022642">
    <property type="entry name" value="CheR_C"/>
</dbReference>
<dbReference type="InterPro" id="IPR029063">
    <property type="entry name" value="SAM-dependent_MTases_sf"/>
</dbReference>
<accession>A0A926VKQ4</accession>